<gene>
    <name evidence="1" type="ORF">BGT96224V316_LOCUS1631</name>
</gene>
<accession>A0A9X9L9R9</accession>
<sequence length="86" mass="10221">LSKWYTGTAYEIFDFKKTEVESSHFVQQLLPRFSKKFLKIWDLAMEFRQIVFLPYEEFFMGSHKDNNALYSASVEVFNEAIHSLIS</sequence>
<evidence type="ECO:0000313" key="1">
    <source>
        <dbReference type="EMBL" id="VCU40392.1"/>
    </source>
</evidence>
<dbReference type="AlphaFoldDB" id="A0A9X9L9R9"/>
<dbReference type="EMBL" id="LR026985">
    <property type="protein sequence ID" value="VCU40392.1"/>
    <property type="molecule type" value="Genomic_DNA"/>
</dbReference>
<organism evidence="1 2">
    <name type="scientific">Blumeria graminis f. sp. tritici</name>
    <dbReference type="NCBI Taxonomy" id="62690"/>
    <lineage>
        <taxon>Eukaryota</taxon>
        <taxon>Fungi</taxon>
        <taxon>Dikarya</taxon>
        <taxon>Ascomycota</taxon>
        <taxon>Pezizomycotina</taxon>
        <taxon>Leotiomycetes</taxon>
        <taxon>Erysiphales</taxon>
        <taxon>Erysiphaceae</taxon>
        <taxon>Blumeria</taxon>
    </lineage>
</organism>
<proteinExistence type="predicted"/>
<dbReference type="Proteomes" id="UP000324639">
    <property type="component" value="Chromosome Bgt_-02"/>
</dbReference>
<keyword evidence="2" id="KW-1185">Reference proteome</keyword>
<evidence type="ECO:0000313" key="2">
    <source>
        <dbReference type="Proteomes" id="UP000324639"/>
    </source>
</evidence>
<protein>
    <submittedName>
        <fullName evidence="1">Bgt-50979</fullName>
    </submittedName>
</protein>
<feature type="non-terminal residue" evidence="1">
    <location>
        <position position="1"/>
    </location>
</feature>
<name>A0A9X9L9R9_BLUGR</name>
<reference evidence="1 2" key="1">
    <citation type="submission" date="2018-08" db="EMBL/GenBank/DDBJ databases">
        <authorList>
            <person name="Muller C M."/>
        </authorList>
    </citation>
    <scope>NUCLEOTIDE SEQUENCE [LARGE SCALE GENOMIC DNA]</scope>
</reference>